<accession>A0AAW1Y8W3</accession>
<feature type="region of interest" description="Disordered" evidence="1">
    <location>
        <begin position="1"/>
        <end position="135"/>
    </location>
</feature>
<comment type="caution">
    <text evidence="2">The sequence shown here is derived from an EMBL/GenBank/DDBJ whole genome shotgun (WGS) entry which is preliminary data.</text>
</comment>
<feature type="compositionally biased region" description="Basic and acidic residues" evidence="1">
    <location>
        <begin position="66"/>
        <end position="99"/>
    </location>
</feature>
<dbReference type="Proteomes" id="UP001457282">
    <property type="component" value="Unassembled WGS sequence"/>
</dbReference>
<proteinExistence type="predicted"/>
<dbReference type="PANTHER" id="PTHR31833:SF2">
    <property type="entry name" value="UPF0690 PROTEIN C1ORF52"/>
    <property type="match status" value="1"/>
</dbReference>
<dbReference type="PANTHER" id="PTHR31833">
    <property type="entry name" value="UPF0690 PROTEIN C1ORF52"/>
    <property type="match status" value="1"/>
</dbReference>
<sequence length="149" mass="16769">MKRGMPWSDEDDSSSDESSEEKKTGQLSKKTASQVKSGKPKSNVVDFEALRQYGYKGGPSILKVPPPKESDKDKDWSWSTGVDRKVKSGTKETKETKETEVEEESKEERQRTRDALDRRGAAGASRGKNYVEEEKRLLRDNGVYSGFDS</sequence>
<dbReference type="AlphaFoldDB" id="A0AAW1Y8W3"/>
<feature type="compositionally biased region" description="Polar residues" evidence="1">
    <location>
        <begin position="25"/>
        <end position="36"/>
    </location>
</feature>
<evidence type="ECO:0000256" key="1">
    <source>
        <dbReference type="SAM" id="MobiDB-lite"/>
    </source>
</evidence>
<dbReference type="EMBL" id="JBEDUW010000002">
    <property type="protein sequence ID" value="KAK9945258.1"/>
    <property type="molecule type" value="Genomic_DNA"/>
</dbReference>
<gene>
    <name evidence="2" type="ORF">M0R45_010783</name>
</gene>
<evidence type="ECO:0000313" key="3">
    <source>
        <dbReference type="Proteomes" id="UP001457282"/>
    </source>
</evidence>
<keyword evidence="3" id="KW-1185">Reference proteome</keyword>
<protein>
    <submittedName>
        <fullName evidence="2">Uncharacterized protein</fullName>
    </submittedName>
</protein>
<feature type="compositionally biased region" description="Acidic residues" evidence="1">
    <location>
        <begin position="8"/>
        <end position="19"/>
    </location>
</feature>
<feature type="compositionally biased region" description="Basic and acidic residues" evidence="1">
    <location>
        <begin position="106"/>
        <end position="120"/>
    </location>
</feature>
<name>A0AAW1Y8W3_RUBAR</name>
<organism evidence="2 3">
    <name type="scientific">Rubus argutus</name>
    <name type="common">Southern blackberry</name>
    <dbReference type="NCBI Taxonomy" id="59490"/>
    <lineage>
        <taxon>Eukaryota</taxon>
        <taxon>Viridiplantae</taxon>
        <taxon>Streptophyta</taxon>
        <taxon>Embryophyta</taxon>
        <taxon>Tracheophyta</taxon>
        <taxon>Spermatophyta</taxon>
        <taxon>Magnoliopsida</taxon>
        <taxon>eudicotyledons</taxon>
        <taxon>Gunneridae</taxon>
        <taxon>Pentapetalae</taxon>
        <taxon>rosids</taxon>
        <taxon>fabids</taxon>
        <taxon>Rosales</taxon>
        <taxon>Rosaceae</taxon>
        <taxon>Rosoideae</taxon>
        <taxon>Rosoideae incertae sedis</taxon>
        <taxon>Rubus</taxon>
    </lineage>
</organism>
<evidence type="ECO:0000313" key="2">
    <source>
        <dbReference type="EMBL" id="KAK9945258.1"/>
    </source>
</evidence>
<reference evidence="2 3" key="1">
    <citation type="journal article" date="2023" name="G3 (Bethesda)">
        <title>A chromosome-length genome assembly and annotation of blackberry (Rubus argutus, cv. 'Hillquist').</title>
        <authorList>
            <person name="Bruna T."/>
            <person name="Aryal R."/>
            <person name="Dudchenko O."/>
            <person name="Sargent D.J."/>
            <person name="Mead D."/>
            <person name="Buti M."/>
            <person name="Cavallini A."/>
            <person name="Hytonen T."/>
            <person name="Andres J."/>
            <person name="Pham M."/>
            <person name="Weisz D."/>
            <person name="Mascagni F."/>
            <person name="Usai G."/>
            <person name="Natali L."/>
            <person name="Bassil N."/>
            <person name="Fernandez G.E."/>
            <person name="Lomsadze A."/>
            <person name="Armour M."/>
            <person name="Olukolu B."/>
            <person name="Poorten T."/>
            <person name="Britton C."/>
            <person name="Davik J."/>
            <person name="Ashrafi H."/>
            <person name="Aiden E.L."/>
            <person name="Borodovsky M."/>
            <person name="Worthington M."/>
        </authorList>
    </citation>
    <scope>NUCLEOTIDE SEQUENCE [LARGE SCALE GENOMIC DNA]</scope>
    <source>
        <strain evidence="2">PI 553951</strain>
    </source>
</reference>